<accession>A0A317PJS4</accession>
<dbReference type="InterPro" id="IPR022742">
    <property type="entry name" value="Hydrolase_4"/>
</dbReference>
<dbReference type="InterPro" id="IPR000073">
    <property type="entry name" value="AB_hydrolase_1"/>
</dbReference>
<evidence type="ECO:0000256" key="1">
    <source>
        <dbReference type="ARBA" id="ARBA00022801"/>
    </source>
</evidence>
<feature type="domain" description="Serine aminopeptidase S33" evidence="2">
    <location>
        <begin position="22"/>
        <end position="231"/>
    </location>
</feature>
<dbReference type="RefSeq" id="WP_110032994.1">
    <property type="nucleotide sequence ID" value="NZ_QGTR01000004.1"/>
</dbReference>
<dbReference type="SUPFAM" id="SSF53474">
    <property type="entry name" value="alpha/beta-Hydrolases"/>
    <property type="match status" value="1"/>
</dbReference>
<keyword evidence="4" id="KW-1185">Reference proteome</keyword>
<dbReference type="GO" id="GO:0016020">
    <property type="term" value="C:membrane"/>
    <property type="evidence" value="ECO:0007669"/>
    <property type="project" value="TreeGrafter"/>
</dbReference>
<dbReference type="PANTHER" id="PTHR43798:SF31">
    <property type="entry name" value="AB HYDROLASE SUPERFAMILY PROTEIN YCLE"/>
    <property type="match status" value="1"/>
</dbReference>
<evidence type="ECO:0000313" key="3">
    <source>
        <dbReference type="EMBL" id="PWV98819.1"/>
    </source>
</evidence>
<dbReference type="EMBL" id="QGTR01000004">
    <property type="protein sequence ID" value="PWV98819.1"/>
    <property type="molecule type" value="Genomic_DNA"/>
</dbReference>
<keyword evidence="1" id="KW-0378">Hydrolase</keyword>
<dbReference type="PRINTS" id="PR00111">
    <property type="entry name" value="ABHYDROLASE"/>
</dbReference>
<proteinExistence type="predicted"/>
<sequence length="271" mass="29104">MNWIDANGVALRYQLLGDRGPVLVLIHEMGGTLESWDRVAPELAKTRRVLRFDTRGAGMSEKIVGEVSLGQMAADIAALLDALDLAGPVSLAGCAVGGGIALRFALDYAERTAALILINPAIDAEPDARDGLIARGTTLCAKGLRAVEAGSLDGGYPEQFRLRDPAHFAEFRARWLANDPASMAALFRMLASTNLFPELSAIKVPVLGLAGVHDPLRPPSYVRRVVETIGAHLVIEVDAAHHVPDQAPEIITRHIGAFLDRMERANERVPA</sequence>
<dbReference type="OrthoDB" id="7267294at2"/>
<dbReference type="GO" id="GO:0016787">
    <property type="term" value="F:hydrolase activity"/>
    <property type="evidence" value="ECO:0007669"/>
    <property type="project" value="UniProtKB-KW"/>
</dbReference>
<dbReference type="PANTHER" id="PTHR43798">
    <property type="entry name" value="MONOACYLGLYCEROL LIPASE"/>
    <property type="match status" value="1"/>
</dbReference>
<dbReference type="InterPro" id="IPR050266">
    <property type="entry name" value="AB_hydrolase_sf"/>
</dbReference>
<dbReference type="AlphaFoldDB" id="A0A317PJS4"/>
<reference evidence="3 4" key="1">
    <citation type="submission" date="2018-05" db="EMBL/GenBank/DDBJ databases">
        <title>Genomic Encyclopedia of Type Strains, Phase IV (KMG-IV): sequencing the most valuable type-strain genomes for metagenomic binning, comparative biology and taxonomic classification.</title>
        <authorList>
            <person name="Goeker M."/>
        </authorList>
    </citation>
    <scope>NUCLEOTIDE SEQUENCE [LARGE SCALE GENOMIC DNA]</scope>
    <source>
        <strain evidence="3 4">DSM 16791</strain>
    </source>
</reference>
<name>A0A317PJS4_9HYPH</name>
<evidence type="ECO:0000313" key="4">
    <source>
        <dbReference type="Proteomes" id="UP000246352"/>
    </source>
</evidence>
<comment type="caution">
    <text evidence="3">The sequence shown here is derived from an EMBL/GenBank/DDBJ whole genome shotgun (WGS) entry which is preliminary data.</text>
</comment>
<dbReference type="Pfam" id="PF12146">
    <property type="entry name" value="Hydrolase_4"/>
    <property type="match status" value="1"/>
</dbReference>
<gene>
    <name evidence="3" type="ORF">DFR52_104109</name>
</gene>
<protein>
    <submittedName>
        <fullName evidence="3">3-oxoadipate enol-lactonase</fullName>
    </submittedName>
</protein>
<organism evidence="3 4">
    <name type="scientific">Hoeflea marina</name>
    <dbReference type="NCBI Taxonomy" id="274592"/>
    <lineage>
        <taxon>Bacteria</taxon>
        <taxon>Pseudomonadati</taxon>
        <taxon>Pseudomonadota</taxon>
        <taxon>Alphaproteobacteria</taxon>
        <taxon>Hyphomicrobiales</taxon>
        <taxon>Rhizobiaceae</taxon>
        <taxon>Hoeflea</taxon>
    </lineage>
</organism>
<dbReference type="InterPro" id="IPR029058">
    <property type="entry name" value="AB_hydrolase_fold"/>
</dbReference>
<evidence type="ECO:0000259" key="2">
    <source>
        <dbReference type="Pfam" id="PF12146"/>
    </source>
</evidence>
<dbReference type="Proteomes" id="UP000246352">
    <property type="component" value="Unassembled WGS sequence"/>
</dbReference>
<dbReference type="Gene3D" id="3.40.50.1820">
    <property type="entry name" value="alpha/beta hydrolase"/>
    <property type="match status" value="1"/>
</dbReference>